<feature type="transmembrane region" description="Helical" evidence="1">
    <location>
        <begin position="49"/>
        <end position="73"/>
    </location>
</feature>
<sequence length="420" mass="47432">MQAPAKSDRLYYLDAVRAFALLLGIVFHASLSFTPMFIGWAVMDISTSPLISIFMMISHSFRMELFFLIAGFFSHMTFHKRGFRGFAKSRLTRIAIPFIIGWFILYPLIVSGWVMGAASLRGDVNILEGLKVGFQSLNTLPSGILVGSHLWFLYYILIISAATLALRGLVALSPKLHTRLVFLADRSSQWLVQFRFRLLLLSAPIACGIWFMSHWGMDTPDKSLIPHLPTFFIYGGFFVFGWFLHRQAHLLEALSALSWTRCFNCLGSIAAIIGLAKFEGDYTHEHYALFKSGFAFAYAYTMLSLVFLSIGLFKKYCDRPNRLLRYIADSSYWLYLVHLPAVVWLQVAFAELPFHWSVKLIAISSLTVGLSLLVYDLLVRPTLIGKTLNGARKKSRLLRLALPDDKRSASPPAFSDKPTA</sequence>
<dbReference type="Proteomes" id="UP000622317">
    <property type="component" value="Unassembled WGS sequence"/>
</dbReference>
<organism evidence="3 4">
    <name type="scientific">Pelagicoccus enzymogenes</name>
    <dbReference type="NCBI Taxonomy" id="2773457"/>
    <lineage>
        <taxon>Bacteria</taxon>
        <taxon>Pseudomonadati</taxon>
        <taxon>Verrucomicrobiota</taxon>
        <taxon>Opitutia</taxon>
        <taxon>Puniceicoccales</taxon>
        <taxon>Pelagicoccaceae</taxon>
        <taxon>Pelagicoccus</taxon>
    </lineage>
</organism>
<dbReference type="PANTHER" id="PTHR36927">
    <property type="entry name" value="BLR4337 PROTEIN"/>
    <property type="match status" value="1"/>
</dbReference>
<keyword evidence="3" id="KW-0012">Acyltransferase</keyword>
<feature type="transmembrane region" description="Helical" evidence="1">
    <location>
        <begin position="152"/>
        <end position="173"/>
    </location>
</feature>
<feature type="transmembrane region" description="Helical" evidence="1">
    <location>
        <begin position="356"/>
        <end position="378"/>
    </location>
</feature>
<keyword evidence="3" id="KW-0808">Transferase</keyword>
<accession>A0A927IIE1</accession>
<proteinExistence type="predicted"/>
<gene>
    <name evidence="3" type="ORF">IEN85_16850</name>
</gene>
<reference evidence="3" key="1">
    <citation type="submission" date="2020-09" db="EMBL/GenBank/DDBJ databases">
        <title>Pelagicoccus enzymogenes sp. nov. with an EPS production, isolated from marine sediment.</title>
        <authorList>
            <person name="Feng X."/>
        </authorList>
    </citation>
    <scope>NUCLEOTIDE SEQUENCE</scope>
    <source>
        <strain evidence="3">NFK12</strain>
    </source>
</reference>
<dbReference type="InterPro" id="IPR050623">
    <property type="entry name" value="Glucan_succinyl_AcylTrfase"/>
</dbReference>
<evidence type="ECO:0000313" key="3">
    <source>
        <dbReference type="EMBL" id="MBD5781171.1"/>
    </source>
</evidence>
<keyword evidence="1" id="KW-0472">Membrane</keyword>
<dbReference type="GO" id="GO:0016747">
    <property type="term" value="F:acyltransferase activity, transferring groups other than amino-acyl groups"/>
    <property type="evidence" value="ECO:0007669"/>
    <property type="project" value="InterPro"/>
</dbReference>
<name>A0A927IIE1_9BACT</name>
<keyword evidence="1" id="KW-1133">Transmembrane helix</keyword>
<feature type="domain" description="Acyltransferase 3" evidence="2">
    <location>
        <begin position="11"/>
        <end position="375"/>
    </location>
</feature>
<dbReference type="Pfam" id="PF01757">
    <property type="entry name" value="Acyl_transf_3"/>
    <property type="match status" value="1"/>
</dbReference>
<dbReference type="RefSeq" id="WP_191618272.1">
    <property type="nucleotide sequence ID" value="NZ_JACYFG010000040.1"/>
</dbReference>
<comment type="caution">
    <text evidence="3">The sequence shown here is derived from an EMBL/GenBank/DDBJ whole genome shotgun (WGS) entry which is preliminary data.</text>
</comment>
<keyword evidence="4" id="KW-1185">Reference proteome</keyword>
<evidence type="ECO:0000259" key="2">
    <source>
        <dbReference type="Pfam" id="PF01757"/>
    </source>
</evidence>
<dbReference type="InterPro" id="IPR002656">
    <property type="entry name" value="Acyl_transf_3_dom"/>
</dbReference>
<feature type="transmembrane region" description="Helical" evidence="1">
    <location>
        <begin position="94"/>
        <end position="115"/>
    </location>
</feature>
<keyword evidence="1" id="KW-0812">Transmembrane</keyword>
<dbReference type="EMBL" id="JACYFG010000040">
    <property type="protein sequence ID" value="MBD5781171.1"/>
    <property type="molecule type" value="Genomic_DNA"/>
</dbReference>
<feature type="transmembrane region" description="Helical" evidence="1">
    <location>
        <begin position="194"/>
        <end position="212"/>
    </location>
</feature>
<feature type="transmembrane region" description="Helical" evidence="1">
    <location>
        <begin position="256"/>
        <end position="275"/>
    </location>
</feature>
<feature type="transmembrane region" description="Helical" evidence="1">
    <location>
        <begin position="224"/>
        <end position="244"/>
    </location>
</feature>
<feature type="transmembrane region" description="Helical" evidence="1">
    <location>
        <begin position="21"/>
        <end position="43"/>
    </location>
</feature>
<dbReference type="PANTHER" id="PTHR36927:SF1">
    <property type="entry name" value="MDO-LIKE PROTEIN"/>
    <property type="match status" value="1"/>
</dbReference>
<evidence type="ECO:0000313" key="4">
    <source>
        <dbReference type="Proteomes" id="UP000622317"/>
    </source>
</evidence>
<evidence type="ECO:0000256" key="1">
    <source>
        <dbReference type="SAM" id="Phobius"/>
    </source>
</evidence>
<dbReference type="AlphaFoldDB" id="A0A927IIE1"/>
<feature type="transmembrane region" description="Helical" evidence="1">
    <location>
        <begin position="333"/>
        <end position="350"/>
    </location>
</feature>
<protein>
    <submittedName>
        <fullName evidence="3">Acyltransferase family protein</fullName>
    </submittedName>
</protein>
<feature type="transmembrane region" description="Helical" evidence="1">
    <location>
        <begin position="295"/>
        <end position="313"/>
    </location>
</feature>